<evidence type="ECO:0000256" key="4">
    <source>
        <dbReference type="ARBA" id="ARBA00022692"/>
    </source>
</evidence>
<evidence type="ECO:0000256" key="8">
    <source>
        <dbReference type="SAM" id="Phobius"/>
    </source>
</evidence>
<reference evidence="9 10" key="1">
    <citation type="submission" date="2022-03" db="EMBL/GenBank/DDBJ databases">
        <title>Novel taxa within the pig intestine.</title>
        <authorList>
            <person name="Wylensek D."/>
            <person name="Bishof K."/>
            <person name="Afrizal A."/>
            <person name="Clavel T."/>
        </authorList>
    </citation>
    <scope>NUCLEOTIDE SEQUENCE [LARGE SCALE GENOMIC DNA]</scope>
    <source>
        <strain evidence="9 10">CLA-KB-P66</strain>
    </source>
</reference>
<dbReference type="RefSeq" id="WP_370396980.1">
    <property type="nucleotide sequence ID" value="NZ_JALBUT010000005.1"/>
</dbReference>
<protein>
    <submittedName>
        <fullName evidence="9">Exosortase/archaeosortase family protein</fullName>
    </submittedName>
</protein>
<keyword evidence="5" id="KW-0378">Hydrolase</keyword>
<keyword evidence="7 8" id="KW-0472">Membrane</keyword>
<keyword evidence="6 8" id="KW-1133">Transmembrane helix</keyword>
<feature type="transmembrane region" description="Helical" evidence="8">
    <location>
        <begin position="184"/>
        <end position="206"/>
    </location>
</feature>
<comment type="caution">
    <text evidence="9">The sequence shown here is derived from an EMBL/GenBank/DDBJ whole genome shotgun (WGS) entry which is preliminary data.</text>
</comment>
<name>A0ABU4WG45_9BACT</name>
<feature type="transmembrane region" description="Helical" evidence="8">
    <location>
        <begin position="226"/>
        <end position="246"/>
    </location>
</feature>
<organism evidence="9 10">
    <name type="scientific">Intestinicryptomonas porci</name>
    <dbReference type="NCBI Taxonomy" id="2926320"/>
    <lineage>
        <taxon>Bacteria</taxon>
        <taxon>Pseudomonadati</taxon>
        <taxon>Verrucomicrobiota</taxon>
        <taxon>Opitutia</taxon>
        <taxon>Opitutales</taxon>
        <taxon>Intestinicryptomonaceae</taxon>
        <taxon>Intestinicryptomonas</taxon>
    </lineage>
</organism>
<feature type="transmembrane region" description="Helical" evidence="8">
    <location>
        <begin position="253"/>
        <end position="273"/>
    </location>
</feature>
<dbReference type="Proteomes" id="UP001275932">
    <property type="component" value="Unassembled WGS sequence"/>
</dbReference>
<evidence type="ECO:0000256" key="1">
    <source>
        <dbReference type="ARBA" id="ARBA00004651"/>
    </source>
</evidence>
<keyword evidence="2" id="KW-1003">Cell membrane</keyword>
<keyword evidence="10" id="KW-1185">Reference proteome</keyword>
<sequence length="332" mass="37018">MKLPKFLEKYEFFRMPKIAILFAFCALVMVAAIIEPLSKNWSGRQDYAFGYLMPFFALYVLYDRWGKIFGYFKNPSVESKKYSAADIIIILFFGAMFFCGITTYLFGVFFYAVSSNFGAPTFIATFGFSFSAFAMAFFAGEKNLSGSLMPVGERVKFAGLFMFPCFAWLVSAPIFEVIENKISLFLLSIVAAIVYNVMDMLGYVVTLSGNTLTFPNGSVGVADACSGIRSLTACLFAGSFLAAVFLDKLWKKVLLVAFSMVFAFINNVIRAMFLSFWAYTNGPDSISGFVHDAAGYFVMIMTIVCLLLLMPIFQFSAVPPEFRDKENGRGND</sequence>
<feature type="transmembrane region" description="Helical" evidence="8">
    <location>
        <begin position="293"/>
        <end position="313"/>
    </location>
</feature>
<gene>
    <name evidence="9" type="ORF">MOX91_04980</name>
</gene>
<accession>A0ABU4WG45</accession>
<evidence type="ECO:0000256" key="5">
    <source>
        <dbReference type="ARBA" id="ARBA00022801"/>
    </source>
</evidence>
<evidence type="ECO:0000313" key="9">
    <source>
        <dbReference type="EMBL" id="MDX8415533.1"/>
    </source>
</evidence>
<evidence type="ECO:0000256" key="7">
    <source>
        <dbReference type="ARBA" id="ARBA00023136"/>
    </source>
</evidence>
<evidence type="ECO:0000256" key="2">
    <source>
        <dbReference type="ARBA" id="ARBA00022475"/>
    </source>
</evidence>
<dbReference type="NCBIfam" id="TIGR04178">
    <property type="entry name" value="exo_archaeo"/>
    <property type="match status" value="1"/>
</dbReference>
<dbReference type="EMBL" id="JALBUT010000005">
    <property type="protein sequence ID" value="MDX8415533.1"/>
    <property type="molecule type" value="Genomic_DNA"/>
</dbReference>
<dbReference type="Pfam" id="PF09721">
    <property type="entry name" value="Exosortase_EpsH"/>
    <property type="match status" value="1"/>
</dbReference>
<evidence type="ECO:0000256" key="3">
    <source>
        <dbReference type="ARBA" id="ARBA00022670"/>
    </source>
</evidence>
<feature type="transmembrane region" description="Helical" evidence="8">
    <location>
        <begin position="117"/>
        <end position="139"/>
    </location>
</feature>
<dbReference type="InterPro" id="IPR019127">
    <property type="entry name" value="Exosortase"/>
</dbReference>
<feature type="transmembrane region" description="Helical" evidence="8">
    <location>
        <begin position="48"/>
        <end position="66"/>
    </location>
</feature>
<proteinExistence type="predicted"/>
<feature type="transmembrane region" description="Helical" evidence="8">
    <location>
        <begin position="87"/>
        <end position="111"/>
    </location>
</feature>
<dbReference type="InterPro" id="IPR026392">
    <property type="entry name" value="Exo/Archaeosortase_dom"/>
</dbReference>
<comment type="subcellular location">
    <subcellularLocation>
        <location evidence="1">Cell membrane</location>
        <topology evidence="1">Multi-pass membrane protein</topology>
    </subcellularLocation>
</comment>
<keyword evidence="4 8" id="KW-0812">Transmembrane</keyword>
<evidence type="ECO:0000256" key="6">
    <source>
        <dbReference type="ARBA" id="ARBA00022989"/>
    </source>
</evidence>
<evidence type="ECO:0000313" key="10">
    <source>
        <dbReference type="Proteomes" id="UP001275932"/>
    </source>
</evidence>
<keyword evidence="3" id="KW-0645">Protease</keyword>